<gene>
    <name evidence="2" type="ORF">EV146_102404</name>
</gene>
<comment type="caution">
    <text evidence="2">The sequence shown here is derived from an EMBL/GenBank/DDBJ whole genome shotgun (WGS) entry which is preliminary data.</text>
</comment>
<dbReference type="InterPro" id="IPR000073">
    <property type="entry name" value="AB_hydrolase_1"/>
</dbReference>
<dbReference type="SUPFAM" id="SSF53474">
    <property type="entry name" value="alpha/beta-Hydrolases"/>
    <property type="match status" value="1"/>
</dbReference>
<dbReference type="EMBL" id="SLVV01000002">
    <property type="protein sequence ID" value="TCN27452.1"/>
    <property type="molecule type" value="Genomic_DNA"/>
</dbReference>
<evidence type="ECO:0000313" key="3">
    <source>
        <dbReference type="Proteomes" id="UP000295689"/>
    </source>
</evidence>
<dbReference type="Pfam" id="PF00561">
    <property type="entry name" value="Abhydrolase_1"/>
    <property type="match status" value="1"/>
</dbReference>
<proteinExistence type="predicted"/>
<dbReference type="RefSeq" id="WP_132002368.1">
    <property type="nucleotide sequence ID" value="NZ_JABUHM010000001.1"/>
</dbReference>
<reference evidence="2 3" key="1">
    <citation type="journal article" date="2015" name="Stand. Genomic Sci.">
        <title>Genomic Encyclopedia of Bacterial and Archaeal Type Strains, Phase III: the genomes of soil and plant-associated and newly described type strains.</title>
        <authorList>
            <person name="Whitman W.B."/>
            <person name="Woyke T."/>
            <person name="Klenk H.P."/>
            <person name="Zhou Y."/>
            <person name="Lilburn T.G."/>
            <person name="Beck B.J."/>
            <person name="De Vos P."/>
            <person name="Vandamme P."/>
            <person name="Eisen J.A."/>
            <person name="Garrity G."/>
            <person name="Hugenholtz P."/>
            <person name="Kyrpides N.C."/>
        </authorList>
    </citation>
    <scope>NUCLEOTIDE SEQUENCE [LARGE SCALE GENOMIC DNA]</scope>
    <source>
        <strain evidence="2 3">CV53</strain>
    </source>
</reference>
<dbReference type="PRINTS" id="PR00111">
    <property type="entry name" value="ABHYDROLASE"/>
</dbReference>
<accession>A0A4R2BLM6</accession>
<dbReference type="Proteomes" id="UP000295689">
    <property type="component" value="Unassembled WGS sequence"/>
</dbReference>
<evidence type="ECO:0000259" key="1">
    <source>
        <dbReference type="Pfam" id="PF00561"/>
    </source>
</evidence>
<organism evidence="2 3">
    <name type="scientific">Mesobacillus foraminis</name>
    <dbReference type="NCBI Taxonomy" id="279826"/>
    <lineage>
        <taxon>Bacteria</taxon>
        <taxon>Bacillati</taxon>
        <taxon>Bacillota</taxon>
        <taxon>Bacilli</taxon>
        <taxon>Bacillales</taxon>
        <taxon>Bacillaceae</taxon>
        <taxon>Mesobacillus</taxon>
    </lineage>
</organism>
<dbReference type="Gene3D" id="3.40.50.1820">
    <property type="entry name" value="alpha/beta hydrolase"/>
    <property type="match status" value="1"/>
</dbReference>
<protein>
    <submittedName>
        <fullName evidence="2">Pimeloyl-ACP methyl ester carboxylesterase</fullName>
    </submittedName>
</protein>
<dbReference type="GO" id="GO:0003824">
    <property type="term" value="F:catalytic activity"/>
    <property type="evidence" value="ECO:0007669"/>
    <property type="project" value="InterPro"/>
</dbReference>
<dbReference type="AlphaFoldDB" id="A0A4R2BLM6"/>
<name>A0A4R2BLM6_9BACI</name>
<dbReference type="InterPro" id="IPR050266">
    <property type="entry name" value="AB_hydrolase_sf"/>
</dbReference>
<evidence type="ECO:0000313" key="2">
    <source>
        <dbReference type="EMBL" id="TCN27452.1"/>
    </source>
</evidence>
<dbReference type="PANTHER" id="PTHR43798">
    <property type="entry name" value="MONOACYLGLYCEROL LIPASE"/>
    <property type="match status" value="1"/>
</dbReference>
<dbReference type="InterPro" id="IPR029058">
    <property type="entry name" value="AB_hydrolase_fold"/>
</dbReference>
<keyword evidence="3" id="KW-1185">Reference proteome</keyword>
<dbReference type="PRINTS" id="PR00412">
    <property type="entry name" value="EPOXHYDRLASE"/>
</dbReference>
<feature type="domain" description="AB hydrolase-1" evidence="1">
    <location>
        <begin position="15"/>
        <end position="115"/>
    </location>
</feature>
<sequence length="265" mass="30784">MLYFKTYELSPSHEWVVLIHGAGGSSSIWYRQIKDYKSQFNLLLLDLRGHGKSKDLPKPKQPYTFDEVSRDVIEVLDHLKIKTAHFIGISLGTILIRNIAEMEPERVKSMVLGGAVLRLNTRIKTLMFLGNMCKKAVPYMWLYKLFAWCLMPKKRHESSRLLFVEQAKKLCQKEFIRWFKLTNDVAPLLLQFEQSPVEVPTIYIMGKEDYMFLLPVEESVKRSNNAYLAVIPDSGHVCNVDQPKVFNRITLDFLHRQAKQSSFIS</sequence>
<dbReference type="InterPro" id="IPR000639">
    <property type="entry name" value="Epox_hydrolase-like"/>
</dbReference>